<sequence>MGRSPRRDDRAGLLGEAVRQDGTHAYFLIPELRAASAPLRELAGTEPRHREPRSSPPQTRQLAELGEPPANPNPCLDKGKDNGHSVVTAQLPGMAPRCEIKDTSRGTKLSAPCISRWGPGNWILLWLSGRCGSTAHGGSRQWRSGSAPWADSDEMTEHSQKRIARYVFLPQIPVSAPRAGDLPSAISRFVMYYGSPGSGIESKLPNRAGLNRVDEHRQPQETGLHTERGVPGLGPYESASVLALRLIKKSPLQL</sequence>
<accession>A0A9Q1G4X1</accession>
<reference evidence="2" key="1">
    <citation type="journal article" date="2023" name="Science">
        <title>Genome structures resolve the early diversification of teleost fishes.</title>
        <authorList>
            <person name="Parey E."/>
            <person name="Louis A."/>
            <person name="Montfort J."/>
            <person name="Bouchez O."/>
            <person name="Roques C."/>
            <person name="Iampietro C."/>
            <person name="Lluch J."/>
            <person name="Castinel A."/>
            <person name="Donnadieu C."/>
            <person name="Desvignes T."/>
            <person name="Floi Bucao C."/>
            <person name="Jouanno E."/>
            <person name="Wen M."/>
            <person name="Mejri S."/>
            <person name="Dirks R."/>
            <person name="Jansen H."/>
            <person name="Henkel C."/>
            <person name="Chen W.J."/>
            <person name="Zahm M."/>
            <person name="Cabau C."/>
            <person name="Klopp C."/>
            <person name="Thompson A.W."/>
            <person name="Robinson-Rechavi M."/>
            <person name="Braasch I."/>
            <person name="Lecointre G."/>
            <person name="Bobe J."/>
            <person name="Postlethwait J.H."/>
            <person name="Berthelot C."/>
            <person name="Roest Crollius H."/>
            <person name="Guiguen Y."/>
        </authorList>
    </citation>
    <scope>NUCLEOTIDE SEQUENCE</scope>
    <source>
        <strain evidence="2">WJC10195</strain>
    </source>
</reference>
<dbReference type="OrthoDB" id="10563997at2759"/>
<keyword evidence="3" id="KW-1185">Reference proteome</keyword>
<evidence type="ECO:0000313" key="2">
    <source>
        <dbReference type="EMBL" id="KAJ8374780.1"/>
    </source>
</evidence>
<gene>
    <name evidence="2" type="ORF">SKAU_G00053600</name>
</gene>
<evidence type="ECO:0000256" key="1">
    <source>
        <dbReference type="SAM" id="MobiDB-lite"/>
    </source>
</evidence>
<feature type="region of interest" description="Disordered" evidence="1">
    <location>
        <begin position="38"/>
        <end position="85"/>
    </location>
</feature>
<comment type="caution">
    <text evidence="2">The sequence shown here is derived from an EMBL/GenBank/DDBJ whole genome shotgun (WGS) entry which is preliminary data.</text>
</comment>
<dbReference type="AlphaFoldDB" id="A0A9Q1G4X1"/>
<dbReference type="Proteomes" id="UP001152622">
    <property type="component" value="Chromosome 2"/>
</dbReference>
<name>A0A9Q1G4X1_SYNKA</name>
<organism evidence="2 3">
    <name type="scientific">Synaphobranchus kaupii</name>
    <name type="common">Kaup's arrowtooth eel</name>
    <dbReference type="NCBI Taxonomy" id="118154"/>
    <lineage>
        <taxon>Eukaryota</taxon>
        <taxon>Metazoa</taxon>
        <taxon>Chordata</taxon>
        <taxon>Craniata</taxon>
        <taxon>Vertebrata</taxon>
        <taxon>Euteleostomi</taxon>
        <taxon>Actinopterygii</taxon>
        <taxon>Neopterygii</taxon>
        <taxon>Teleostei</taxon>
        <taxon>Anguilliformes</taxon>
        <taxon>Synaphobranchidae</taxon>
        <taxon>Synaphobranchus</taxon>
    </lineage>
</organism>
<evidence type="ECO:0000313" key="3">
    <source>
        <dbReference type="Proteomes" id="UP001152622"/>
    </source>
</evidence>
<proteinExistence type="predicted"/>
<dbReference type="EMBL" id="JAINUF010000002">
    <property type="protein sequence ID" value="KAJ8374780.1"/>
    <property type="molecule type" value="Genomic_DNA"/>
</dbReference>
<protein>
    <submittedName>
        <fullName evidence="2">Uncharacterized protein</fullName>
    </submittedName>
</protein>